<sequence>MAYTGLRLKKSAVVLSAAVMPLAGGAASASASQAQSGPAPTVACLAAPPPGVGWWKDSEYLNPEACLKCTSAGAFWESTGEYNAYCRRVNNPAGTITRADLYLSCKRCRNAEPSRRTGRAGEVGEHARDHFLRDGGQIDLAGAEVRVAEAPIARR</sequence>
<name>A0A931A8V2_9ACTN</name>
<keyword evidence="3" id="KW-1185">Reference proteome</keyword>
<feature type="signal peptide" evidence="1">
    <location>
        <begin position="1"/>
        <end position="31"/>
    </location>
</feature>
<protein>
    <submittedName>
        <fullName evidence="2">Uncharacterized protein</fullName>
    </submittedName>
</protein>
<feature type="chain" id="PRO_5038534586" evidence="1">
    <location>
        <begin position="32"/>
        <end position="155"/>
    </location>
</feature>
<evidence type="ECO:0000256" key="1">
    <source>
        <dbReference type="SAM" id="SignalP"/>
    </source>
</evidence>
<proteinExistence type="predicted"/>
<comment type="caution">
    <text evidence="2">The sequence shown here is derived from an EMBL/GenBank/DDBJ whole genome shotgun (WGS) entry which is preliminary data.</text>
</comment>
<evidence type="ECO:0000313" key="2">
    <source>
        <dbReference type="EMBL" id="MBF8185515.1"/>
    </source>
</evidence>
<dbReference type="RefSeq" id="WP_195894495.1">
    <property type="nucleotide sequence ID" value="NZ_JADOGI010000014.1"/>
</dbReference>
<dbReference type="Proteomes" id="UP000605361">
    <property type="component" value="Unassembled WGS sequence"/>
</dbReference>
<dbReference type="AlphaFoldDB" id="A0A931A8V2"/>
<evidence type="ECO:0000313" key="3">
    <source>
        <dbReference type="Proteomes" id="UP000605361"/>
    </source>
</evidence>
<reference evidence="2" key="1">
    <citation type="submission" date="2020-11" db="EMBL/GenBank/DDBJ databases">
        <title>Whole-genome analyses of Nonomuraea sp. K274.</title>
        <authorList>
            <person name="Veyisoglu A."/>
        </authorList>
    </citation>
    <scope>NUCLEOTIDE SEQUENCE</scope>
    <source>
        <strain evidence="2">K274</strain>
    </source>
</reference>
<organism evidence="2 3">
    <name type="scientific">Nonomuraea cypriaca</name>
    <dbReference type="NCBI Taxonomy" id="1187855"/>
    <lineage>
        <taxon>Bacteria</taxon>
        <taxon>Bacillati</taxon>
        <taxon>Actinomycetota</taxon>
        <taxon>Actinomycetes</taxon>
        <taxon>Streptosporangiales</taxon>
        <taxon>Streptosporangiaceae</taxon>
        <taxon>Nonomuraea</taxon>
    </lineage>
</organism>
<dbReference type="EMBL" id="JADOGI010000014">
    <property type="protein sequence ID" value="MBF8185515.1"/>
    <property type="molecule type" value="Genomic_DNA"/>
</dbReference>
<gene>
    <name evidence="2" type="ORF">ITP53_07140</name>
</gene>
<accession>A0A931A8V2</accession>
<keyword evidence="1" id="KW-0732">Signal</keyword>